<evidence type="ECO:0000313" key="5">
    <source>
        <dbReference type="EMBL" id="RZI01102.1"/>
    </source>
</evidence>
<keyword evidence="1" id="KW-0813">Transport</keyword>
<evidence type="ECO:0000256" key="1">
    <source>
        <dbReference type="ARBA" id="ARBA00022448"/>
    </source>
</evidence>
<feature type="transmembrane region" description="Helical" evidence="4">
    <location>
        <begin position="7"/>
        <end position="29"/>
    </location>
</feature>
<keyword evidence="4" id="KW-0812">Transmembrane</keyword>
<dbReference type="GO" id="GO:0009401">
    <property type="term" value="P:phosphoenolpyruvate-dependent sugar phosphotransferase system"/>
    <property type="evidence" value="ECO:0007669"/>
    <property type="project" value="UniProtKB-KW"/>
</dbReference>
<dbReference type="PANTHER" id="PTHR30505">
    <property type="entry name" value="FRUCTOSE-LIKE PERMEASE"/>
    <property type="match status" value="1"/>
</dbReference>
<dbReference type="EMBL" id="RQTF01000577">
    <property type="protein sequence ID" value="RZI01102.1"/>
    <property type="molecule type" value="Genomic_DNA"/>
</dbReference>
<feature type="non-terminal residue" evidence="5">
    <location>
        <position position="81"/>
    </location>
</feature>
<keyword evidence="4" id="KW-1133">Transmembrane helix</keyword>
<evidence type="ECO:0000256" key="2">
    <source>
        <dbReference type="ARBA" id="ARBA00022597"/>
    </source>
</evidence>
<dbReference type="AlphaFoldDB" id="A0AB37XMP2"/>
<feature type="transmembrane region" description="Helical" evidence="4">
    <location>
        <begin position="41"/>
        <end position="68"/>
    </location>
</feature>
<keyword evidence="4" id="KW-0472">Membrane</keyword>
<dbReference type="GO" id="GO:0090563">
    <property type="term" value="F:protein-phosphocysteine-sugar phosphotransferase activity"/>
    <property type="evidence" value="ECO:0007669"/>
    <property type="project" value="TreeGrafter"/>
</dbReference>
<reference evidence="5 6" key="1">
    <citation type="submission" date="2018-11" db="EMBL/GenBank/DDBJ databases">
        <title>Genomic profiling of Staphylococcus species from a Poultry farm system in KwaZulu-Natal, South Africa.</title>
        <authorList>
            <person name="Amoako D.G."/>
            <person name="Somboro A.M."/>
            <person name="Abia A.L.K."/>
            <person name="Bester L.A."/>
            <person name="Essack S.Y."/>
        </authorList>
    </citation>
    <scope>NUCLEOTIDE SEQUENCE [LARGE SCALE GENOMIC DNA]</scope>
    <source>
        <strain evidence="5 6">SA12</strain>
    </source>
</reference>
<evidence type="ECO:0000256" key="3">
    <source>
        <dbReference type="ARBA" id="ARBA00022683"/>
    </source>
</evidence>
<comment type="caution">
    <text evidence="5">The sequence shown here is derived from an EMBL/GenBank/DDBJ whole genome shotgun (WGS) entry which is preliminary data.</text>
</comment>
<keyword evidence="3" id="KW-0598">Phosphotransferase system</keyword>
<keyword evidence="2" id="KW-0762">Sugar transport</keyword>
<dbReference type="PANTHER" id="PTHR30505:SF28">
    <property type="entry name" value="PTS SYSTEM 2-O-ALPHA-MANNOSYL-D-GLYCERATE-SPECIFIC EIIABC COMPONENT"/>
    <property type="match status" value="1"/>
</dbReference>
<accession>A0AB37XMP2</accession>
<name>A0AB37XMP2_STAAU</name>
<dbReference type="InterPro" id="IPR050864">
    <property type="entry name" value="Bacterial_PTS_Sugar_Transport"/>
</dbReference>
<dbReference type="GO" id="GO:0005886">
    <property type="term" value="C:plasma membrane"/>
    <property type="evidence" value="ECO:0007669"/>
    <property type="project" value="TreeGrafter"/>
</dbReference>
<dbReference type="Proteomes" id="UP000294017">
    <property type="component" value="Unassembled WGS sequence"/>
</dbReference>
<proteinExistence type="predicted"/>
<gene>
    <name evidence="5" type="ORF">EIH03_16435</name>
</gene>
<organism evidence="5 6">
    <name type="scientific">Staphylococcus aureus</name>
    <dbReference type="NCBI Taxonomy" id="1280"/>
    <lineage>
        <taxon>Bacteria</taxon>
        <taxon>Bacillati</taxon>
        <taxon>Bacillota</taxon>
        <taxon>Bacilli</taxon>
        <taxon>Bacillales</taxon>
        <taxon>Staphylococcaceae</taxon>
        <taxon>Staphylococcus</taxon>
    </lineage>
</organism>
<sequence>YNAFAELLWNIGCKSAFALILPILPGFIARSIAVKPGFASGLVGGMLAISGGSGFIGGIFAGFLAGYLTQGGNALAGKLPQ</sequence>
<feature type="non-terminal residue" evidence="5">
    <location>
        <position position="1"/>
    </location>
</feature>
<evidence type="ECO:0000256" key="4">
    <source>
        <dbReference type="SAM" id="Phobius"/>
    </source>
</evidence>
<protein>
    <submittedName>
        <fullName evidence="5">PTS fructose transporter subunit IIC</fullName>
    </submittedName>
</protein>
<evidence type="ECO:0000313" key="6">
    <source>
        <dbReference type="Proteomes" id="UP000294017"/>
    </source>
</evidence>